<evidence type="ECO:0000313" key="1">
    <source>
        <dbReference type="EMBL" id="VDM45677.1"/>
    </source>
</evidence>
<dbReference type="WBParaSite" id="TCNE_0001435601-mRNA-1">
    <property type="protein sequence ID" value="TCNE_0001435601-mRNA-1"/>
    <property type="gene ID" value="TCNE_0001435601"/>
</dbReference>
<reference evidence="1 2" key="2">
    <citation type="submission" date="2018-11" db="EMBL/GenBank/DDBJ databases">
        <authorList>
            <consortium name="Pathogen Informatics"/>
        </authorList>
    </citation>
    <scope>NUCLEOTIDE SEQUENCE [LARGE SCALE GENOMIC DNA]</scope>
</reference>
<dbReference type="GO" id="GO:0007508">
    <property type="term" value="P:larval heart development"/>
    <property type="evidence" value="ECO:0007669"/>
    <property type="project" value="TreeGrafter"/>
</dbReference>
<reference evidence="3" key="1">
    <citation type="submission" date="2016-06" db="UniProtKB">
        <authorList>
            <consortium name="WormBaseParasite"/>
        </authorList>
    </citation>
    <scope>IDENTIFICATION</scope>
</reference>
<proteinExistence type="predicted"/>
<dbReference type="EMBL" id="UYWY01022205">
    <property type="protein sequence ID" value="VDM45677.1"/>
    <property type="molecule type" value="Genomic_DNA"/>
</dbReference>
<evidence type="ECO:0000313" key="3">
    <source>
        <dbReference type="WBParaSite" id="TCNE_0001435601-mRNA-1"/>
    </source>
</evidence>
<evidence type="ECO:0000313" key="2">
    <source>
        <dbReference type="Proteomes" id="UP000050794"/>
    </source>
</evidence>
<keyword evidence="2" id="KW-1185">Reference proteome</keyword>
<dbReference type="GO" id="GO:0061343">
    <property type="term" value="P:cell adhesion involved in heart morphogenesis"/>
    <property type="evidence" value="ECO:0007669"/>
    <property type="project" value="TreeGrafter"/>
</dbReference>
<dbReference type="PANTHER" id="PTHR33395">
    <property type="entry name" value="TRANSCRIPTASE, PUTATIVE-RELATED-RELATED"/>
    <property type="match status" value="1"/>
</dbReference>
<name>A0A183V0T6_TOXCA</name>
<accession>A0A183V0T6</accession>
<dbReference type="PANTHER" id="PTHR33395:SF22">
    <property type="entry name" value="REVERSE TRANSCRIPTASE DOMAIN-CONTAINING PROTEIN"/>
    <property type="match status" value="1"/>
</dbReference>
<dbReference type="GO" id="GO:0031012">
    <property type="term" value="C:extracellular matrix"/>
    <property type="evidence" value="ECO:0007669"/>
    <property type="project" value="TreeGrafter"/>
</dbReference>
<protein>
    <submittedName>
        <fullName evidence="3">Endo/exonuclease/phosphatase domain-containing protein</fullName>
    </submittedName>
</protein>
<dbReference type="AlphaFoldDB" id="A0A183V0T6"/>
<gene>
    <name evidence="1" type="ORF">TCNE_LOCUS14356</name>
</gene>
<dbReference type="InterPro" id="IPR036691">
    <property type="entry name" value="Endo/exonu/phosph_ase_sf"/>
</dbReference>
<dbReference type="SUPFAM" id="SSF56219">
    <property type="entry name" value="DNase I-like"/>
    <property type="match status" value="1"/>
</dbReference>
<organism evidence="2 3">
    <name type="scientific">Toxocara canis</name>
    <name type="common">Canine roundworm</name>
    <dbReference type="NCBI Taxonomy" id="6265"/>
    <lineage>
        <taxon>Eukaryota</taxon>
        <taxon>Metazoa</taxon>
        <taxon>Ecdysozoa</taxon>
        <taxon>Nematoda</taxon>
        <taxon>Chromadorea</taxon>
        <taxon>Rhabditida</taxon>
        <taxon>Spirurina</taxon>
        <taxon>Ascaridomorpha</taxon>
        <taxon>Ascaridoidea</taxon>
        <taxon>Toxocaridae</taxon>
        <taxon>Toxocara</taxon>
    </lineage>
</organism>
<dbReference type="Proteomes" id="UP000050794">
    <property type="component" value="Unassembled WGS sequence"/>
</dbReference>
<sequence>MTCIIVGDFNAFSSENGVIHLSGSFEAFVRLCSLPQLINGSTRQDNMLDLVLTNDVMFVKEAHLGENFSASDHASMYVEIMVKPPVASHHSYRHFRVGEWVKATLCSRNGLEYMLI</sequence>